<evidence type="ECO:0000259" key="2">
    <source>
        <dbReference type="Pfam" id="PF01458"/>
    </source>
</evidence>
<evidence type="ECO:0000256" key="1">
    <source>
        <dbReference type="ARBA" id="ARBA00043967"/>
    </source>
</evidence>
<evidence type="ECO:0000313" key="4">
    <source>
        <dbReference type="EMBL" id="QWG24819.1"/>
    </source>
</evidence>
<feature type="domain" description="SUF system FeS cluster assembly SufBD core" evidence="2">
    <location>
        <begin position="187"/>
        <end position="415"/>
    </location>
</feature>
<dbReference type="PANTHER" id="PTHR43575:SF1">
    <property type="entry name" value="PROTEIN ABCI7, CHLOROPLASTIC"/>
    <property type="match status" value="1"/>
</dbReference>
<dbReference type="SUPFAM" id="SSF101960">
    <property type="entry name" value="Stabilizer of iron transporter SufD"/>
    <property type="match status" value="1"/>
</dbReference>
<name>A0A975P291_9BRAD</name>
<dbReference type="EMBL" id="CP076136">
    <property type="protein sequence ID" value="QWG24819.1"/>
    <property type="molecule type" value="Genomic_DNA"/>
</dbReference>
<organism evidence="4 5">
    <name type="scientific">Bradyrhizobium sediminis</name>
    <dbReference type="NCBI Taxonomy" id="2840469"/>
    <lineage>
        <taxon>Bacteria</taxon>
        <taxon>Pseudomonadati</taxon>
        <taxon>Pseudomonadota</taxon>
        <taxon>Alphaproteobacteria</taxon>
        <taxon>Hyphomicrobiales</taxon>
        <taxon>Nitrobacteraceae</taxon>
        <taxon>Bradyrhizobium</taxon>
    </lineage>
</organism>
<dbReference type="InterPro" id="IPR000825">
    <property type="entry name" value="SUF_FeS_clus_asmbl_SufBD_core"/>
</dbReference>
<protein>
    <submittedName>
        <fullName evidence="4">Fe-S cluster assembly protein SufD</fullName>
    </submittedName>
</protein>
<dbReference type="InterPro" id="IPR037284">
    <property type="entry name" value="SUF_FeS_clus_asmbl_SufBD_sf"/>
</dbReference>
<gene>
    <name evidence="4" type="primary">sufD</name>
    <name evidence="4" type="ORF">KMZ93_08015</name>
</gene>
<proteinExistence type="inferred from homology"/>
<feature type="domain" description="SUF system FeS cluster assembly SufBD N-terminal" evidence="3">
    <location>
        <begin position="18"/>
        <end position="178"/>
    </location>
</feature>
<sequence>MNAGIRRPVRTQAELGLVDVYTTSRQGLPGGSDISAVRAAAFNHFVLSGLPHPRVEAWKYTDLRRLMRDAKPLAAPPDAEAKARAHDAGGLFAALGFRRLVVLNGSFVPQLSDLDGLETGLLVRSMADALTLDEPLLSQGLGPMVPADDPALALNTALAGDGVVITVSPNVTIERPIHLVFVNTGAAPAAMVTRSLVVVGGGARATFVETHEGQDQSDYQVNTVLQLVVGDEAKVDHVKITREGSAAIHVATLLANIGARAKFNELGFTSGGAVVRNQQFVLLAGEGTEANLRGLSLLADRQHVDTTLAVDHAAAGSQSREVFKAVVDDEARAVFQGKIRVRPKAQKTDAKMMTRALLLSDSAEADGKPELEIFADDVQCGHGATTGTLDDEFKFYLMARGIPEKEAEALLIQAFAAEVVEAIEHDGLREALMEATVAWLGQRG</sequence>
<dbReference type="Pfam" id="PF19295">
    <property type="entry name" value="SufBD_N"/>
    <property type="match status" value="1"/>
</dbReference>
<keyword evidence="5" id="KW-1185">Reference proteome</keyword>
<dbReference type="AlphaFoldDB" id="A0A975P291"/>
<dbReference type="NCBIfam" id="TIGR01981">
    <property type="entry name" value="sufD"/>
    <property type="match status" value="1"/>
</dbReference>
<dbReference type="Proteomes" id="UP000676951">
    <property type="component" value="Chromosome"/>
</dbReference>
<dbReference type="PANTHER" id="PTHR43575">
    <property type="entry name" value="PROTEIN ABCI7, CHLOROPLASTIC"/>
    <property type="match status" value="1"/>
</dbReference>
<evidence type="ECO:0000313" key="5">
    <source>
        <dbReference type="Proteomes" id="UP000676951"/>
    </source>
</evidence>
<comment type="similarity">
    <text evidence="1">Belongs to the iron-sulfur cluster assembly SufBD family.</text>
</comment>
<evidence type="ECO:0000259" key="3">
    <source>
        <dbReference type="Pfam" id="PF19295"/>
    </source>
</evidence>
<dbReference type="InterPro" id="IPR055346">
    <property type="entry name" value="Fe-S_cluster_assembly_SufBD"/>
</dbReference>
<accession>A0A975P291</accession>
<dbReference type="InterPro" id="IPR045595">
    <property type="entry name" value="SufBD_N"/>
</dbReference>
<reference evidence="4 5" key="1">
    <citation type="submission" date="2021-06" db="EMBL/GenBank/DDBJ databases">
        <title>Bradyrhizobium sp. S2-11-4 Genome sequencing.</title>
        <authorList>
            <person name="Jin L."/>
        </authorList>
    </citation>
    <scope>NUCLEOTIDE SEQUENCE [LARGE SCALE GENOMIC DNA]</scope>
    <source>
        <strain evidence="4 5">S2-11-4</strain>
    </source>
</reference>
<dbReference type="GO" id="GO:0016226">
    <property type="term" value="P:iron-sulfur cluster assembly"/>
    <property type="evidence" value="ECO:0007669"/>
    <property type="project" value="InterPro"/>
</dbReference>
<dbReference type="Pfam" id="PF01458">
    <property type="entry name" value="SUFBD_core"/>
    <property type="match status" value="1"/>
</dbReference>
<dbReference type="InterPro" id="IPR011542">
    <property type="entry name" value="SUF_FeS_clus_asmbl_SufD"/>
</dbReference>
<dbReference type="RefSeq" id="WP_215605562.1">
    <property type="nucleotide sequence ID" value="NZ_CP076136.1"/>
</dbReference>